<dbReference type="Pfam" id="PF13347">
    <property type="entry name" value="MFS_2"/>
    <property type="match status" value="1"/>
</dbReference>
<comment type="similarity">
    <text evidence="1">Belongs to the major facilitator superfamily.</text>
</comment>
<evidence type="ECO:0000313" key="5">
    <source>
        <dbReference type="Proteomes" id="UP000386466"/>
    </source>
</evidence>
<dbReference type="Proteomes" id="UP000386466">
    <property type="component" value="Unassembled WGS sequence"/>
</dbReference>
<evidence type="ECO:0000256" key="3">
    <source>
        <dbReference type="SAM" id="Phobius"/>
    </source>
</evidence>
<evidence type="ECO:0000256" key="2">
    <source>
        <dbReference type="SAM" id="MobiDB-lite"/>
    </source>
</evidence>
<feature type="compositionally biased region" description="Basic and acidic residues" evidence="2">
    <location>
        <begin position="15"/>
        <end position="26"/>
    </location>
</feature>
<dbReference type="AlphaFoldDB" id="A0A485N2Q2"/>
<sequence>MPVPSGLLTQSKTDCSSKHGEGSDSRAGHLSFCTKVCYGIGGIPNQVASSATAFYLQLFLLDVAQIPAAQVSLVLFGGKVSGAAADPVAGFFINRSRRTGSGRLMPWVLGCTPFITTAYFLLWFLPPFTSLRGLWYTTFYSLFQALATVHEGPHQVALRLIMTLPAEGLHRPPPQRYQVTLWVRMTGALGWPGLKCKGMGSRRLRPHPQEVEPHVSQSTKLQTRLYSIASAVVAVTYPVCSSLLCLGVKERPGSSVPASGPGPSFLAGLVLTVRHPPYLKLVISFLFISAAIQVEQSYLVLFCTHASRLHDHVQGVVLTILVSGPEVAEARSVRGLGWGTMWSLTRHGIAGILVNILDSAAILVTCAPAEGGIGSGVIKFIATGSNLGAKWSSSIPPKSQGFWNLGG</sequence>
<proteinExistence type="inferred from homology"/>
<evidence type="ECO:0000256" key="1">
    <source>
        <dbReference type="ARBA" id="ARBA00008335"/>
    </source>
</evidence>
<dbReference type="InterPro" id="IPR039672">
    <property type="entry name" value="MFS_2"/>
</dbReference>
<dbReference type="EMBL" id="CAAGRJ010010355">
    <property type="protein sequence ID" value="VFV27675.1"/>
    <property type="molecule type" value="Genomic_DNA"/>
</dbReference>
<keyword evidence="3" id="KW-0472">Membrane</keyword>
<feature type="region of interest" description="Disordered" evidence="2">
    <location>
        <begin position="1"/>
        <end position="26"/>
    </location>
</feature>
<protein>
    <recommendedName>
        <fullName evidence="6">Major facilitator superfamily</fullName>
    </recommendedName>
</protein>
<organism evidence="4 5">
    <name type="scientific">Lynx pardinus</name>
    <name type="common">Iberian lynx</name>
    <name type="synonym">Felis pardina</name>
    <dbReference type="NCBI Taxonomy" id="191816"/>
    <lineage>
        <taxon>Eukaryota</taxon>
        <taxon>Metazoa</taxon>
        <taxon>Chordata</taxon>
        <taxon>Craniata</taxon>
        <taxon>Vertebrata</taxon>
        <taxon>Euteleostomi</taxon>
        <taxon>Mammalia</taxon>
        <taxon>Eutheria</taxon>
        <taxon>Laurasiatheria</taxon>
        <taxon>Carnivora</taxon>
        <taxon>Feliformia</taxon>
        <taxon>Felidae</taxon>
        <taxon>Felinae</taxon>
        <taxon>Lynx</taxon>
    </lineage>
</organism>
<dbReference type="GO" id="GO:0005886">
    <property type="term" value="C:plasma membrane"/>
    <property type="evidence" value="ECO:0007669"/>
    <property type="project" value="TreeGrafter"/>
</dbReference>
<keyword evidence="3" id="KW-0812">Transmembrane</keyword>
<dbReference type="GO" id="GO:0008643">
    <property type="term" value="P:carbohydrate transport"/>
    <property type="evidence" value="ECO:0007669"/>
    <property type="project" value="InterPro"/>
</dbReference>
<name>A0A485N2Q2_LYNPA</name>
<reference evidence="4 5" key="1">
    <citation type="submission" date="2019-01" db="EMBL/GenBank/DDBJ databases">
        <authorList>
            <person name="Alioto T."/>
            <person name="Alioto T."/>
        </authorList>
    </citation>
    <scope>NUCLEOTIDE SEQUENCE [LARGE SCALE GENOMIC DNA]</scope>
</reference>
<keyword evidence="5" id="KW-1185">Reference proteome</keyword>
<gene>
    <name evidence="4" type="ORF">LYPA_23C002222</name>
</gene>
<evidence type="ECO:0000313" key="4">
    <source>
        <dbReference type="EMBL" id="VFV27675.1"/>
    </source>
</evidence>
<dbReference type="PANTHER" id="PTHR11328">
    <property type="entry name" value="MAJOR FACILITATOR SUPERFAMILY DOMAIN-CONTAINING PROTEIN"/>
    <property type="match status" value="1"/>
</dbReference>
<dbReference type="PANTHER" id="PTHR11328:SF30">
    <property type="entry name" value="SPHINGOSINE-1-PHOSPHATE TRANSPORTER MFSD2B"/>
    <property type="match status" value="1"/>
</dbReference>
<feature type="transmembrane region" description="Helical" evidence="3">
    <location>
        <begin position="104"/>
        <end position="125"/>
    </location>
</feature>
<keyword evidence="3" id="KW-1133">Transmembrane helix</keyword>
<evidence type="ECO:0008006" key="6">
    <source>
        <dbReference type="Google" id="ProtNLM"/>
    </source>
</evidence>
<dbReference type="GO" id="GO:0046624">
    <property type="term" value="F:sphingolipid transporter activity"/>
    <property type="evidence" value="ECO:0007669"/>
    <property type="project" value="TreeGrafter"/>
</dbReference>
<accession>A0A485N2Q2</accession>
<dbReference type="GO" id="GO:0015293">
    <property type="term" value="F:symporter activity"/>
    <property type="evidence" value="ECO:0007669"/>
    <property type="project" value="InterPro"/>
</dbReference>